<dbReference type="InterPro" id="IPR001425">
    <property type="entry name" value="Arc/bac/fun_rhodopsins"/>
</dbReference>
<dbReference type="PANTHER" id="PTHR28286:SF2">
    <property type="entry name" value="BACTERIORHODOPSIN _OPSIN, NOPA (EUROFUNG)"/>
    <property type="match status" value="1"/>
</dbReference>
<feature type="transmembrane region" description="Helical" evidence="11">
    <location>
        <begin position="169"/>
        <end position="187"/>
    </location>
</feature>
<dbReference type="SMART" id="SM01021">
    <property type="entry name" value="Bac_rhodopsin"/>
    <property type="match status" value="1"/>
</dbReference>
<keyword evidence="10" id="KW-0675">Receptor</keyword>
<dbReference type="GO" id="GO:0009881">
    <property type="term" value="F:photoreceptor activity"/>
    <property type="evidence" value="ECO:0007669"/>
    <property type="project" value="UniProtKB-KW"/>
</dbReference>
<keyword evidence="9 11" id="KW-0472">Membrane</keyword>
<proteinExistence type="inferred from homology"/>
<feature type="transmembrane region" description="Helical" evidence="11">
    <location>
        <begin position="20"/>
        <end position="40"/>
    </location>
</feature>
<dbReference type="InterPro" id="IPR018229">
    <property type="entry name" value="Rhodopsin_retinal_BS"/>
</dbReference>
<feature type="transmembrane region" description="Helical" evidence="11">
    <location>
        <begin position="107"/>
        <end position="123"/>
    </location>
</feature>
<name>A0A243WAM4_9BACT</name>
<evidence type="ECO:0000256" key="10">
    <source>
        <dbReference type="ARBA" id="ARBA00023170"/>
    </source>
</evidence>
<evidence type="ECO:0000256" key="1">
    <source>
        <dbReference type="ARBA" id="ARBA00004141"/>
    </source>
</evidence>
<dbReference type="EMBL" id="MTSE01000016">
    <property type="protein sequence ID" value="OUJ71399.1"/>
    <property type="molecule type" value="Genomic_DNA"/>
</dbReference>
<keyword evidence="13" id="KW-1185">Reference proteome</keyword>
<dbReference type="Pfam" id="PF01036">
    <property type="entry name" value="Bac_rhodopsin"/>
    <property type="match status" value="1"/>
</dbReference>
<evidence type="ECO:0000256" key="4">
    <source>
        <dbReference type="ARBA" id="ARBA00022606"/>
    </source>
</evidence>
<reference evidence="12 13" key="1">
    <citation type="submission" date="2017-01" db="EMBL/GenBank/DDBJ databases">
        <title>A new Hymenobacter.</title>
        <authorList>
            <person name="Liang Y."/>
            <person name="Feng F."/>
        </authorList>
    </citation>
    <scope>NUCLEOTIDE SEQUENCE [LARGE SCALE GENOMIC DNA]</scope>
    <source>
        <strain evidence="12">MIMBbqt21</strain>
    </source>
</reference>
<dbReference type="Gene3D" id="1.20.1070.10">
    <property type="entry name" value="Rhodopsin 7-helix transmembrane proteins"/>
    <property type="match status" value="1"/>
</dbReference>
<evidence type="ECO:0000313" key="12">
    <source>
        <dbReference type="EMBL" id="OUJ71399.1"/>
    </source>
</evidence>
<dbReference type="GO" id="GO:0007602">
    <property type="term" value="P:phototransduction"/>
    <property type="evidence" value="ECO:0007669"/>
    <property type="project" value="UniProtKB-KW"/>
</dbReference>
<evidence type="ECO:0000256" key="3">
    <source>
        <dbReference type="ARBA" id="ARBA00022543"/>
    </source>
</evidence>
<dbReference type="AlphaFoldDB" id="A0A243WAM4"/>
<keyword evidence="6" id="KW-0681">Retinal protein</keyword>
<keyword evidence="7 11" id="KW-1133">Transmembrane helix</keyword>
<evidence type="ECO:0000256" key="9">
    <source>
        <dbReference type="ARBA" id="ARBA00023136"/>
    </source>
</evidence>
<dbReference type="GO" id="GO:0005216">
    <property type="term" value="F:monoatomic ion channel activity"/>
    <property type="evidence" value="ECO:0007669"/>
    <property type="project" value="InterPro"/>
</dbReference>
<gene>
    <name evidence="12" type="ORF">BXP70_21830</name>
</gene>
<evidence type="ECO:0000256" key="8">
    <source>
        <dbReference type="ARBA" id="ARBA00022991"/>
    </source>
</evidence>
<protein>
    <recommendedName>
        <fullName evidence="14">Rhodopsin</fullName>
    </recommendedName>
</protein>
<keyword evidence="4" id="KW-0716">Sensory transduction</keyword>
<dbReference type="Proteomes" id="UP000194873">
    <property type="component" value="Unassembled WGS sequence"/>
</dbReference>
<feature type="transmembrane region" description="Helical" evidence="11">
    <location>
        <begin position="207"/>
        <end position="225"/>
    </location>
</feature>
<feature type="transmembrane region" description="Helical" evidence="11">
    <location>
        <begin position="52"/>
        <end position="71"/>
    </location>
</feature>
<organism evidence="12 13">
    <name type="scientific">Hymenobacter crusticola</name>
    <dbReference type="NCBI Taxonomy" id="1770526"/>
    <lineage>
        <taxon>Bacteria</taxon>
        <taxon>Pseudomonadati</taxon>
        <taxon>Bacteroidota</taxon>
        <taxon>Cytophagia</taxon>
        <taxon>Cytophagales</taxon>
        <taxon>Hymenobacteraceae</taxon>
        <taxon>Hymenobacter</taxon>
    </lineage>
</organism>
<sequence length="278" mass="30981">MHLGSTYVPTAGEVGILCMVTYFFLSVAAYAFLGNLIFSLATHSSVAPEHRISRTFEAIIAAVAGVSYFLILSDYHHMLEDLAKLTDEASRHQLINRSYNAIGQYRYMDWAVTTPLLLLKMVGALRIKPHEAPRAIFTLLAADFFMVLTGYIGEQQLTAAGEIIASQKLLWGAISTAGYVLVPLTLFGLWKRFKDRAKEPERRAYKWMALTTVTTWGAYPIGYLLTLTDLNLNWLHISFTIADIINKVGVAVVLYLAAKKLLEERVPEEAVLPGHQVS</sequence>
<keyword evidence="8" id="KW-0157">Chromophore</keyword>
<keyword evidence="3" id="KW-0600">Photoreceptor protein</keyword>
<feature type="transmembrane region" description="Helical" evidence="11">
    <location>
        <begin position="135"/>
        <end position="153"/>
    </location>
</feature>
<dbReference type="SUPFAM" id="SSF81321">
    <property type="entry name" value="Family A G protein-coupled receptor-like"/>
    <property type="match status" value="1"/>
</dbReference>
<dbReference type="PROSITE" id="PS00950">
    <property type="entry name" value="BACTERIAL_OPSIN_1"/>
    <property type="match status" value="1"/>
</dbReference>
<evidence type="ECO:0000256" key="11">
    <source>
        <dbReference type="SAM" id="Phobius"/>
    </source>
</evidence>
<evidence type="ECO:0000256" key="5">
    <source>
        <dbReference type="ARBA" id="ARBA00022692"/>
    </source>
</evidence>
<accession>A0A243WAM4</accession>
<evidence type="ECO:0008006" key="14">
    <source>
        <dbReference type="Google" id="ProtNLM"/>
    </source>
</evidence>
<evidence type="ECO:0000256" key="6">
    <source>
        <dbReference type="ARBA" id="ARBA00022925"/>
    </source>
</evidence>
<evidence type="ECO:0000256" key="7">
    <source>
        <dbReference type="ARBA" id="ARBA00022989"/>
    </source>
</evidence>
<comment type="caution">
    <text evidence="12">The sequence shown here is derived from an EMBL/GenBank/DDBJ whole genome shotgun (WGS) entry which is preliminary data.</text>
</comment>
<comment type="similarity">
    <text evidence="2">Belongs to the archaeal/bacterial/fungal opsin family.</text>
</comment>
<comment type="subcellular location">
    <subcellularLocation>
        <location evidence="1">Membrane</location>
        <topology evidence="1">Multi-pass membrane protein</topology>
    </subcellularLocation>
</comment>
<dbReference type="GO" id="GO:0016020">
    <property type="term" value="C:membrane"/>
    <property type="evidence" value="ECO:0007669"/>
    <property type="project" value="UniProtKB-SubCell"/>
</dbReference>
<evidence type="ECO:0000256" key="2">
    <source>
        <dbReference type="ARBA" id="ARBA00008130"/>
    </source>
</evidence>
<keyword evidence="5 11" id="KW-0812">Transmembrane</keyword>
<dbReference type="PANTHER" id="PTHR28286">
    <property type="match status" value="1"/>
</dbReference>
<dbReference type="OrthoDB" id="30586at2"/>
<evidence type="ECO:0000313" key="13">
    <source>
        <dbReference type="Proteomes" id="UP000194873"/>
    </source>
</evidence>
<feature type="transmembrane region" description="Helical" evidence="11">
    <location>
        <begin position="237"/>
        <end position="258"/>
    </location>
</feature>